<protein>
    <submittedName>
        <fullName evidence="2">Uncharacterized protein</fullName>
    </submittedName>
</protein>
<organism evidence="2 3">
    <name type="scientific">Diaporthe helianthi</name>
    <dbReference type="NCBI Taxonomy" id="158607"/>
    <lineage>
        <taxon>Eukaryota</taxon>
        <taxon>Fungi</taxon>
        <taxon>Dikarya</taxon>
        <taxon>Ascomycota</taxon>
        <taxon>Pezizomycotina</taxon>
        <taxon>Sordariomycetes</taxon>
        <taxon>Sordariomycetidae</taxon>
        <taxon>Diaporthales</taxon>
        <taxon>Diaporthaceae</taxon>
        <taxon>Diaporthe</taxon>
    </lineage>
</organism>
<keyword evidence="3" id="KW-1185">Reference proteome</keyword>
<evidence type="ECO:0000313" key="3">
    <source>
        <dbReference type="Proteomes" id="UP000094444"/>
    </source>
</evidence>
<dbReference type="AlphaFoldDB" id="A0A2P5I740"/>
<feature type="compositionally biased region" description="Low complexity" evidence="1">
    <location>
        <begin position="105"/>
        <end position="124"/>
    </location>
</feature>
<dbReference type="EMBL" id="MAVT02000198">
    <property type="protein sequence ID" value="POS78287.1"/>
    <property type="molecule type" value="Genomic_DNA"/>
</dbReference>
<dbReference type="InParanoid" id="A0A2P5I740"/>
<evidence type="ECO:0000256" key="1">
    <source>
        <dbReference type="SAM" id="MobiDB-lite"/>
    </source>
</evidence>
<feature type="compositionally biased region" description="Basic and acidic residues" evidence="1">
    <location>
        <begin position="126"/>
        <end position="143"/>
    </location>
</feature>
<sequence>MARNDQPDVKTPTIITTRKVTITRHRLSASQRAALRKAGHKDLATISVVTNRRDGSSTDGTDEDPTAIRRRSVLNAEQRSALRRSGHGNVRAIVTKRRRTEKDGASSSSSSASSSSPSSSSSSSYETRHTLSEEQRAALRDAGRGNLRRIVVKGTGS</sequence>
<gene>
    <name evidence="2" type="ORF">DHEL01_v203317</name>
</gene>
<reference evidence="2" key="1">
    <citation type="submission" date="2017-09" db="EMBL/GenBank/DDBJ databases">
        <title>Polyketide synthases of a Diaporthe helianthi virulent isolate.</title>
        <authorList>
            <person name="Baroncelli R."/>
        </authorList>
    </citation>
    <scope>NUCLEOTIDE SEQUENCE [LARGE SCALE GENOMIC DNA]</scope>
    <source>
        <strain evidence="2">7/96</strain>
    </source>
</reference>
<proteinExistence type="predicted"/>
<feature type="region of interest" description="Disordered" evidence="1">
    <location>
        <begin position="46"/>
        <end position="157"/>
    </location>
</feature>
<evidence type="ECO:0000313" key="2">
    <source>
        <dbReference type="EMBL" id="POS78287.1"/>
    </source>
</evidence>
<dbReference type="Proteomes" id="UP000094444">
    <property type="component" value="Unassembled WGS sequence"/>
</dbReference>
<name>A0A2P5I740_DIAHE</name>
<comment type="caution">
    <text evidence="2">The sequence shown here is derived from an EMBL/GenBank/DDBJ whole genome shotgun (WGS) entry which is preliminary data.</text>
</comment>
<accession>A0A2P5I740</accession>